<dbReference type="InterPro" id="IPR036856">
    <property type="entry name" value="Ald_Oxase/Xan_DH_a/b_sf"/>
</dbReference>
<evidence type="ECO:0000256" key="8">
    <source>
        <dbReference type="ARBA" id="ARBA00023004"/>
    </source>
</evidence>
<accession>S3HGV1</accession>
<dbReference type="InterPro" id="IPR014309">
    <property type="entry name" value="Xanthine_DH_Mopterin-bd_su"/>
</dbReference>
<organism evidence="13 14">
    <name type="scientific">Rhizobium grahamii CCGE 502</name>
    <dbReference type="NCBI Taxonomy" id="990285"/>
    <lineage>
        <taxon>Bacteria</taxon>
        <taxon>Pseudomonadati</taxon>
        <taxon>Pseudomonadota</taxon>
        <taxon>Alphaproteobacteria</taxon>
        <taxon>Hyphomicrobiales</taxon>
        <taxon>Rhizobiaceae</taxon>
        <taxon>Rhizobium/Agrobacterium group</taxon>
        <taxon>Rhizobium</taxon>
    </lineage>
</organism>
<evidence type="ECO:0000256" key="6">
    <source>
        <dbReference type="ARBA" id="ARBA00022723"/>
    </source>
</evidence>
<dbReference type="SUPFAM" id="SSF54665">
    <property type="entry name" value="CO dehydrogenase molybdoprotein N-domain-like"/>
    <property type="match status" value="1"/>
</dbReference>
<dbReference type="Pfam" id="PF02738">
    <property type="entry name" value="MoCoBD_1"/>
    <property type="match status" value="1"/>
</dbReference>
<dbReference type="NCBIfam" id="TIGR02965">
    <property type="entry name" value="xanthine_xdhB"/>
    <property type="match status" value="1"/>
</dbReference>
<keyword evidence="8" id="KW-0408">Iron</keyword>
<evidence type="ECO:0000256" key="7">
    <source>
        <dbReference type="ARBA" id="ARBA00023002"/>
    </source>
</evidence>
<sequence length="779" mass="85645">MDKSTFADPKFIINGAMHDAQRHDSAHKHVTGSADYIDDLPEPVDLLHGALGLSDRAHAEIVSMDLSEVEATPGVIWVFTGKDVPGVNDVSSNGSHDEPLLAEQKVEFHNQPIFAVIAETREIARRAARKAKIEYRDLPHWSDIDGALANGSPLVITPMTLQRGDAKTEMENAARRLKGQMRIGGQEHFYLESHVAMAIPGEDDEVTVWSSTQHPSEIQHIVGHVLDIPSNAVTVNVRRMGGGFGGKETQGNQFAALAAIAAKKLKRAIKFRPDRDEDMAATGKRHDFLVDYELGFDDDGRIHAVDATYAARCGFSSDLSGPVTDRALFHADSSYFYPHVHLASKPLKTHTVSNTAFRGFGGPQGMLGAERFIEEIAYAVGKDPLEIRKLNFYGQPGSGRTLTPYHQEVEDNIIGRIVSELEESADYQVRRNAIVEFNRNSRYIRKGIALTPVKFGISFTLTAFNQAGALVHVYQDGSIHLNHGGTEMGQGLYTKVAQVLADSFQVDIERVKITATTTGKVPNTSATAASSGSDLNGMAAYDAARQIKERLVAFAAEKWAVPPKDVVFLPNRVRVGDKEFAFPDFIKQAYFARVQLSAAGFYKTPKIHWDRAAGRGTPFYYYSYGAACSEVSIDTLTGEYMIERVDILHDVGRSLNPAIDIGQVEGAFVQGMGWLTTEELWWDEKGRLRTHAPSTYKIPLASDRPKSFNVRLAEWSENTEATIGRSKAVGEPPFMLAISVLEALSMAVASVANYKVCPRLDAPATPERVLMAVERMKQA</sequence>
<dbReference type="FunFam" id="3.30.365.10:FF:000002">
    <property type="entry name" value="Xanthine dehydrogenase oxidase"/>
    <property type="match status" value="1"/>
</dbReference>
<feature type="domain" description="Aldehyde oxidase/xanthine dehydrogenase a/b hammerhead" evidence="12">
    <location>
        <begin position="31"/>
        <end position="139"/>
    </location>
</feature>
<comment type="similarity">
    <text evidence="3">Belongs to the xanthine dehydrogenase family.</text>
</comment>
<keyword evidence="4" id="KW-0500">Molybdenum</keyword>
<dbReference type="RefSeq" id="WP_016554794.1">
    <property type="nucleotide sequence ID" value="NZ_AEYE02000014.1"/>
</dbReference>
<evidence type="ECO:0000313" key="13">
    <source>
        <dbReference type="EMBL" id="EPE97979.1"/>
    </source>
</evidence>
<evidence type="ECO:0000256" key="11">
    <source>
        <dbReference type="ARBA" id="ARBA00053029"/>
    </source>
</evidence>
<dbReference type="GO" id="GO:0030151">
    <property type="term" value="F:molybdenum ion binding"/>
    <property type="evidence" value="ECO:0007669"/>
    <property type="project" value="InterPro"/>
</dbReference>
<dbReference type="AlphaFoldDB" id="S3HGV1"/>
<proteinExistence type="inferred from homology"/>
<protein>
    <submittedName>
        <fullName evidence="13">Xanthine dehydrogenase molybdopterin binding subunit</fullName>
    </submittedName>
</protein>
<dbReference type="GO" id="GO:0005506">
    <property type="term" value="F:iron ion binding"/>
    <property type="evidence" value="ECO:0007669"/>
    <property type="project" value="InterPro"/>
</dbReference>
<comment type="cofactor">
    <cofactor evidence="10">
        <name>[2Fe-2S] cluster</name>
        <dbReference type="ChEBI" id="CHEBI:190135"/>
    </cofactor>
</comment>
<keyword evidence="6" id="KW-0479">Metal-binding</keyword>
<keyword evidence="7" id="KW-0560">Oxidoreductase</keyword>
<dbReference type="InterPro" id="IPR046867">
    <property type="entry name" value="AldOxase/xan_DH_MoCoBD2"/>
</dbReference>
<dbReference type="Gene3D" id="3.30.365.10">
    <property type="entry name" value="Aldehyde oxidase/xanthine dehydrogenase, molybdopterin binding domain"/>
    <property type="match status" value="4"/>
</dbReference>
<dbReference type="Proteomes" id="UP000014411">
    <property type="component" value="Unassembled WGS sequence"/>
</dbReference>
<dbReference type="Gene3D" id="3.90.1170.50">
    <property type="entry name" value="Aldehyde oxidase/xanthine dehydrogenase, a/b hammerhead"/>
    <property type="match status" value="1"/>
</dbReference>
<keyword evidence="14" id="KW-1185">Reference proteome</keyword>
<dbReference type="SUPFAM" id="SSF56003">
    <property type="entry name" value="Molybdenum cofactor-binding domain"/>
    <property type="match status" value="1"/>
</dbReference>
<evidence type="ECO:0000256" key="10">
    <source>
        <dbReference type="ARBA" id="ARBA00034078"/>
    </source>
</evidence>
<reference evidence="13 14" key="1">
    <citation type="journal article" date="2012" name="J. Bacteriol.">
        <title>Genome sequence of Rhizobium grahamii CCGE502, a broad-host-range symbiont with low nodulation competitiveness in Phaseolus vulgaris.</title>
        <authorList>
            <person name="Althabegoiti M.J."/>
            <person name="Lozano L."/>
            <person name="Torres-Tejerizo G."/>
            <person name="Ormeno-Orrillo E."/>
            <person name="Rogel M.A."/>
            <person name="Gonzalez V."/>
            <person name="Martinez-Romero E."/>
        </authorList>
    </citation>
    <scope>NUCLEOTIDE SEQUENCE [LARGE SCALE GENOMIC DNA]</scope>
    <source>
        <strain evidence="13 14">CCGE 502</strain>
    </source>
</reference>
<dbReference type="InterPro" id="IPR000674">
    <property type="entry name" value="Ald_Oxase/Xan_DH_a/b"/>
</dbReference>
<dbReference type="GO" id="GO:0016491">
    <property type="term" value="F:oxidoreductase activity"/>
    <property type="evidence" value="ECO:0007669"/>
    <property type="project" value="UniProtKB-KW"/>
</dbReference>
<gene>
    <name evidence="13" type="ORF">RGCCGE502_13914</name>
</gene>
<comment type="caution">
    <text evidence="13">The sequence shown here is derived from an EMBL/GenBank/DDBJ whole genome shotgun (WGS) entry which is preliminary data.</text>
</comment>
<keyword evidence="9" id="KW-0411">Iron-sulfur</keyword>
<dbReference type="PANTHER" id="PTHR11908">
    <property type="entry name" value="XANTHINE DEHYDROGENASE"/>
    <property type="match status" value="1"/>
</dbReference>
<dbReference type="InterPro" id="IPR037165">
    <property type="entry name" value="AldOxase/xan_DH_Mopterin-bd_sf"/>
</dbReference>
<dbReference type="STRING" id="990285.RGCCGE502_13914"/>
<evidence type="ECO:0000256" key="4">
    <source>
        <dbReference type="ARBA" id="ARBA00022505"/>
    </source>
</evidence>
<evidence type="ECO:0000256" key="9">
    <source>
        <dbReference type="ARBA" id="ARBA00023014"/>
    </source>
</evidence>
<dbReference type="InterPro" id="IPR016208">
    <property type="entry name" value="Ald_Oxase/xanthine_DH-like"/>
</dbReference>
<dbReference type="Pfam" id="PF01315">
    <property type="entry name" value="Ald_Xan_dh_C"/>
    <property type="match status" value="1"/>
</dbReference>
<evidence type="ECO:0000313" key="14">
    <source>
        <dbReference type="Proteomes" id="UP000014411"/>
    </source>
</evidence>
<dbReference type="HOGENOM" id="CLU_001681_4_1_5"/>
<comment type="cofactor">
    <cofactor evidence="2">
        <name>FAD</name>
        <dbReference type="ChEBI" id="CHEBI:57692"/>
    </cofactor>
</comment>
<evidence type="ECO:0000259" key="12">
    <source>
        <dbReference type="SMART" id="SM01008"/>
    </source>
</evidence>
<evidence type="ECO:0000256" key="1">
    <source>
        <dbReference type="ARBA" id="ARBA00001924"/>
    </source>
</evidence>
<dbReference type="eggNOG" id="COG4631">
    <property type="taxonomic scope" value="Bacteria"/>
</dbReference>
<dbReference type="EMBL" id="AEYE02000014">
    <property type="protein sequence ID" value="EPE97979.1"/>
    <property type="molecule type" value="Genomic_DNA"/>
</dbReference>
<dbReference type="Pfam" id="PF20256">
    <property type="entry name" value="MoCoBD_2"/>
    <property type="match status" value="1"/>
</dbReference>
<dbReference type="InterPro" id="IPR008274">
    <property type="entry name" value="AldOxase/xan_DH_MoCoBD1"/>
</dbReference>
<keyword evidence="5" id="KW-0001">2Fe-2S</keyword>
<name>S3HGV1_9HYPH</name>
<comment type="cofactor">
    <cofactor evidence="1">
        <name>Mo-molybdopterin</name>
        <dbReference type="ChEBI" id="CHEBI:71302"/>
    </cofactor>
</comment>
<evidence type="ECO:0000256" key="3">
    <source>
        <dbReference type="ARBA" id="ARBA00006849"/>
    </source>
</evidence>
<evidence type="ECO:0000256" key="5">
    <source>
        <dbReference type="ARBA" id="ARBA00022714"/>
    </source>
</evidence>
<evidence type="ECO:0000256" key="2">
    <source>
        <dbReference type="ARBA" id="ARBA00001974"/>
    </source>
</evidence>
<dbReference type="FunFam" id="3.30.365.10:FF:000001">
    <property type="entry name" value="Xanthine dehydrogenase oxidase"/>
    <property type="match status" value="1"/>
</dbReference>
<dbReference type="GO" id="GO:0051537">
    <property type="term" value="F:2 iron, 2 sulfur cluster binding"/>
    <property type="evidence" value="ECO:0007669"/>
    <property type="project" value="UniProtKB-KW"/>
</dbReference>
<dbReference type="SMART" id="SM01008">
    <property type="entry name" value="Ald_Xan_dh_C"/>
    <property type="match status" value="1"/>
</dbReference>
<comment type="cofactor">
    <cofactor evidence="11">
        <name>Mo-molybdopterin cytosine dinucleotide</name>
        <dbReference type="ChEBI" id="CHEBI:71308"/>
    </cofactor>
</comment>
<dbReference type="PANTHER" id="PTHR11908:SF132">
    <property type="entry name" value="ALDEHYDE OXIDASE 1-RELATED"/>
    <property type="match status" value="1"/>
</dbReference>